<gene>
    <name evidence="2" type="ORF">UV12_C0005G0020</name>
</gene>
<sequence length="155" mass="17461">MAQGSLLGKILLSALYTSIAVAILATAMLSVYTKTPYESKVFIDGEEISVVIADTEILRAKGLSGQKSLDSDEGMLFIFEEPSQHGFWMKDMYFPIDMIWFNENYQIVDVWERASPDSYPMVYIPSLKAKFVLEVSAGFFSEHNLKMGNIIKIAR</sequence>
<protein>
    <recommendedName>
        <fullName evidence="4">DUF192 domain-containing protein</fullName>
    </recommendedName>
</protein>
<reference evidence="2 3" key="1">
    <citation type="journal article" date="2015" name="Nature">
        <title>rRNA introns, odd ribosomes, and small enigmatic genomes across a large radiation of phyla.</title>
        <authorList>
            <person name="Brown C.T."/>
            <person name="Hug L.A."/>
            <person name="Thomas B.C."/>
            <person name="Sharon I."/>
            <person name="Castelle C.J."/>
            <person name="Singh A."/>
            <person name="Wilkins M.J."/>
            <person name="Williams K.H."/>
            <person name="Banfield J.F."/>
        </authorList>
    </citation>
    <scope>NUCLEOTIDE SEQUENCE [LARGE SCALE GENOMIC DNA]</scope>
</reference>
<accession>A0A0G0ZG71</accession>
<keyword evidence="1" id="KW-0472">Membrane</keyword>
<keyword evidence="1" id="KW-0812">Transmembrane</keyword>
<dbReference type="AlphaFoldDB" id="A0A0G0ZG71"/>
<dbReference type="STRING" id="1618756.UV12_C0005G0020"/>
<dbReference type="InterPro" id="IPR038695">
    <property type="entry name" value="Saro_0823-like_sf"/>
</dbReference>
<proteinExistence type="predicted"/>
<evidence type="ECO:0000313" key="3">
    <source>
        <dbReference type="Proteomes" id="UP000034704"/>
    </source>
</evidence>
<dbReference type="PANTHER" id="PTHR37953">
    <property type="entry name" value="UPF0127 PROTEIN MJ1496"/>
    <property type="match status" value="1"/>
</dbReference>
<dbReference type="EMBL" id="LCDG01000005">
    <property type="protein sequence ID" value="KKS47745.1"/>
    <property type="molecule type" value="Genomic_DNA"/>
</dbReference>
<dbReference type="Pfam" id="PF02643">
    <property type="entry name" value="DUF192"/>
    <property type="match status" value="1"/>
</dbReference>
<evidence type="ECO:0000313" key="2">
    <source>
        <dbReference type="EMBL" id="KKS47745.1"/>
    </source>
</evidence>
<evidence type="ECO:0008006" key="4">
    <source>
        <dbReference type="Google" id="ProtNLM"/>
    </source>
</evidence>
<dbReference type="Gene3D" id="2.60.120.1140">
    <property type="entry name" value="Protein of unknown function DUF192"/>
    <property type="match status" value="1"/>
</dbReference>
<dbReference type="Proteomes" id="UP000034704">
    <property type="component" value="Unassembled WGS sequence"/>
</dbReference>
<feature type="transmembrane region" description="Helical" evidence="1">
    <location>
        <begin position="6"/>
        <end position="32"/>
    </location>
</feature>
<dbReference type="PANTHER" id="PTHR37953:SF1">
    <property type="entry name" value="UPF0127 PROTEIN MJ1496"/>
    <property type="match status" value="1"/>
</dbReference>
<keyword evidence="1" id="KW-1133">Transmembrane helix</keyword>
<comment type="caution">
    <text evidence="2">The sequence shown here is derived from an EMBL/GenBank/DDBJ whole genome shotgun (WGS) entry which is preliminary data.</text>
</comment>
<name>A0A0G0ZG71_9BACT</name>
<organism evidence="2 3">
    <name type="scientific">Candidatus Nomurabacteria bacterium GW2011_GWC2_42_20</name>
    <dbReference type="NCBI Taxonomy" id="1618756"/>
    <lineage>
        <taxon>Bacteria</taxon>
        <taxon>Candidatus Nomuraibacteriota</taxon>
    </lineage>
</organism>
<dbReference type="InterPro" id="IPR003795">
    <property type="entry name" value="DUF192"/>
</dbReference>
<evidence type="ECO:0000256" key="1">
    <source>
        <dbReference type="SAM" id="Phobius"/>
    </source>
</evidence>